<evidence type="ECO:0000256" key="1">
    <source>
        <dbReference type="SAM" id="MobiDB-lite"/>
    </source>
</evidence>
<gene>
    <name evidence="2" type="ORF">GCM10022267_75730</name>
</gene>
<feature type="compositionally biased region" description="Low complexity" evidence="1">
    <location>
        <begin position="441"/>
        <end position="457"/>
    </location>
</feature>
<evidence type="ECO:0000313" key="2">
    <source>
        <dbReference type="EMBL" id="GAA3677758.1"/>
    </source>
</evidence>
<feature type="compositionally biased region" description="Basic and acidic residues" evidence="1">
    <location>
        <begin position="647"/>
        <end position="657"/>
    </location>
</feature>
<feature type="compositionally biased region" description="Pro residues" evidence="1">
    <location>
        <begin position="663"/>
        <end position="675"/>
    </location>
</feature>
<feature type="region of interest" description="Disordered" evidence="1">
    <location>
        <begin position="534"/>
        <end position="684"/>
    </location>
</feature>
<feature type="compositionally biased region" description="Pro residues" evidence="1">
    <location>
        <begin position="577"/>
        <end position="587"/>
    </location>
</feature>
<organism evidence="2 3">
    <name type="scientific">Lentzea roselyniae</name>
    <dbReference type="NCBI Taxonomy" id="531940"/>
    <lineage>
        <taxon>Bacteria</taxon>
        <taxon>Bacillati</taxon>
        <taxon>Actinomycetota</taxon>
        <taxon>Actinomycetes</taxon>
        <taxon>Pseudonocardiales</taxon>
        <taxon>Pseudonocardiaceae</taxon>
        <taxon>Lentzea</taxon>
    </lineage>
</organism>
<feature type="region of interest" description="Disordered" evidence="1">
    <location>
        <begin position="408"/>
        <end position="457"/>
    </location>
</feature>
<keyword evidence="3" id="KW-1185">Reference proteome</keyword>
<dbReference type="Proteomes" id="UP001500711">
    <property type="component" value="Unassembled WGS sequence"/>
</dbReference>
<feature type="compositionally biased region" description="Low complexity" evidence="1">
    <location>
        <begin position="534"/>
        <end position="543"/>
    </location>
</feature>
<proteinExistence type="predicted"/>
<feature type="compositionally biased region" description="Polar residues" evidence="1">
    <location>
        <begin position="633"/>
        <end position="643"/>
    </location>
</feature>
<protein>
    <submittedName>
        <fullName evidence="2">Uncharacterized protein</fullName>
    </submittedName>
</protein>
<sequence>MSDTITVARVGHALLVGTQGCDREAEALAAALAPEQHRTAVVVGESAVDAVSRLDPWVIADLDEHVSGGLRLLAPHLGACGPAGHVPPARLLADRLGVEVVAPDNDLHALPDGTFFVWGPGAGWVSYRPGGAGRRTGPRHPAPWWQEHLPTTPPEGVEQIPMGLWVRAPGGPARPADPLLELAADSQRLTVVIGAPGEPAPSVSAITGLLRSLPGAARDRTVLTSYGDHDVAQAVADAMSGAVRAQHAPPIGATWRPFAVESVHLPGAWPALERWTAPAPSLPQITPAVYRLAPGWRVEVVPRGLVMRPDALPFDRLWSAPPGATADLVLAADEAVPESVVTALGGLVRDLPADARNCLRVLPCSPFAVTAARQVPELSGRVENLSWLRSEQRPALVVTADGRLLPSAPLLAPPTAGQRPAEPPAPRPALAARKAEVSSRTAANTARPTTTAATEVKPVEVEPVVQAEFAAADRSDRVAEFSPLAPVDGNEISEPATHASLATELSDEDGCLDLRPASPADVRSLAVTAAVVPPSAPATSAPAVRPPDTAPATSAAVPEPARVARQTTEPVAAAPVEPAPVASPPLTPASAAPTPATPSPTVAAPPNAAPPTGTGLPSLVPSAPTRAIPTPSPATTGDTAPASTPTDRQETPPEPETRTAPTEPAPTHRPIPLVPPDARSTPEQRARLRTTLGDRYDMATRVVSKLLAERPGLRSGGDTAALMPELTAVRVFAVNPDDEYNEDFHTCLTAGLRRMPTLRGVVVRGVPGTTGFVQGDVLTLQAPTPAVSALPPIPVTGAELLIWTTTGRRLDGLLDGQRSDVVLPAHTRLRVLLVEDERVLLAEQGVAAEQAMTRLKAAVVARAATPLRGAPCWSGPLEAK</sequence>
<comment type="caution">
    <text evidence="2">The sequence shown here is derived from an EMBL/GenBank/DDBJ whole genome shotgun (WGS) entry which is preliminary data.</text>
</comment>
<name>A0ABP7C664_9PSEU</name>
<accession>A0ABP7C664</accession>
<dbReference type="RefSeq" id="WP_346135514.1">
    <property type="nucleotide sequence ID" value="NZ_BAABBE010000032.1"/>
</dbReference>
<feature type="compositionally biased region" description="Low complexity" evidence="1">
    <location>
        <begin position="588"/>
        <end position="617"/>
    </location>
</feature>
<dbReference type="EMBL" id="BAABBE010000032">
    <property type="protein sequence ID" value="GAA3677758.1"/>
    <property type="molecule type" value="Genomic_DNA"/>
</dbReference>
<dbReference type="Gene3D" id="3.90.176.10">
    <property type="entry name" value="Toxin ADP-ribosyltransferase, Chain A, domain 1"/>
    <property type="match status" value="1"/>
</dbReference>
<reference evidence="3" key="1">
    <citation type="journal article" date="2019" name="Int. J. Syst. Evol. Microbiol.">
        <title>The Global Catalogue of Microorganisms (GCM) 10K type strain sequencing project: providing services to taxonomists for standard genome sequencing and annotation.</title>
        <authorList>
            <consortium name="The Broad Institute Genomics Platform"/>
            <consortium name="The Broad Institute Genome Sequencing Center for Infectious Disease"/>
            <person name="Wu L."/>
            <person name="Ma J."/>
        </authorList>
    </citation>
    <scope>NUCLEOTIDE SEQUENCE [LARGE SCALE GENOMIC DNA]</scope>
    <source>
        <strain evidence="3">JCM 17494</strain>
    </source>
</reference>
<evidence type="ECO:0000313" key="3">
    <source>
        <dbReference type="Proteomes" id="UP001500711"/>
    </source>
</evidence>